<dbReference type="CDD" id="cd06911">
    <property type="entry name" value="VirB9_CagX_TrbG"/>
    <property type="match status" value="1"/>
</dbReference>
<dbReference type="InterPro" id="IPR033645">
    <property type="entry name" value="VirB9/CagX/TrbG_C"/>
</dbReference>
<evidence type="ECO:0000256" key="4">
    <source>
        <dbReference type="SAM" id="SignalP"/>
    </source>
</evidence>
<dbReference type="InterPro" id="IPR010258">
    <property type="entry name" value="Conjugal_tfr_TrbG/VirB9/CagX"/>
</dbReference>
<evidence type="ECO:0000313" key="5">
    <source>
        <dbReference type="EMBL" id="NSX56799.1"/>
    </source>
</evidence>
<feature type="chain" id="PRO_5047347625" evidence="4">
    <location>
        <begin position="22"/>
        <end position="283"/>
    </location>
</feature>
<keyword evidence="3" id="KW-0843">Virulence</keyword>
<dbReference type="Gene3D" id="2.60.40.2500">
    <property type="match status" value="1"/>
</dbReference>
<gene>
    <name evidence="5" type="primary">virB9</name>
    <name evidence="5" type="ORF">HRQ87_18610</name>
</gene>
<dbReference type="Proteomes" id="UP000777935">
    <property type="component" value="Unassembled WGS sequence"/>
</dbReference>
<evidence type="ECO:0000256" key="2">
    <source>
        <dbReference type="ARBA" id="ARBA00022729"/>
    </source>
</evidence>
<protein>
    <submittedName>
        <fullName evidence="5">P-type conjugative transfer protein VirB9</fullName>
    </submittedName>
</protein>
<dbReference type="EMBL" id="JABUFE010000019">
    <property type="protein sequence ID" value="NSX56799.1"/>
    <property type="molecule type" value="Genomic_DNA"/>
</dbReference>
<keyword evidence="6" id="KW-1185">Reference proteome</keyword>
<dbReference type="Pfam" id="PF03524">
    <property type="entry name" value="CagX"/>
    <property type="match status" value="1"/>
</dbReference>
<dbReference type="NCBIfam" id="TIGR02781">
    <property type="entry name" value="VirB9"/>
    <property type="match status" value="1"/>
</dbReference>
<keyword evidence="2 4" id="KW-0732">Signal</keyword>
<dbReference type="RefSeq" id="WP_174139951.1">
    <property type="nucleotide sequence ID" value="NZ_JABUFE010000019.1"/>
</dbReference>
<name>A0ABX2J0W3_9RHOB</name>
<accession>A0ABX2J0W3</accession>
<organism evidence="5 6">
    <name type="scientific">Parasulfitobacter algicola</name>
    <dbReference type="NCBI Taxonomy" id="2614809"/>
    <lineage>
        <taxon>Bacteria</taxon>
        <taxon>Pseudomonadati</taxon>
        <taxon>Pseudomonadota</taxon>
        <taxon>Alphaproteobacteria</taxon>
        <taxon>Rhodobacterales</taxon>
        <taxon>Roseobacteraceae</taxon>
        <taxon>Parasulfitobacter</taxon>
    </lineage>
</organism>
<proteinExistence type="inferred from homology"/>
<evidence type="ECO:0000256" key="1">
    <source>
        <dbReference type="ARBA" id="ARBA00006135"/>
    </source>
</evidence>
<comment type="caution">
    <text evidence="5">The sequence shown here is derived from an EMBL/GenBank/DDBJ whole genome shotgun (WGS) entry which is preliminary data.</text>
</comment>
<comment type="similarity">
    <text evidence="1">Belongs to the TrbG/VirB9 family.</text>
</comment>
<dbReference type="InterPro" id="IPR014148">
    <property type="entry name" value="VirB9"/>
</dbReference>
<dbReference type="InterPro" id="IPR038161">
    <property type="entry name" value="VirB9/CagX/TrbG_C_sf"/>
</dbReference>
<sequence length="283" mass="31344">MKIRALLLLTALTIATPPALALEEPRPSPDDTRVRLVNYNELDVVRVIGTMRTSVQIVFAQGEEIIDVAIGDTIAWEPRPRGNILFLKAREPHPPSNLQVVTVRADGTTRSYNFELITREGDIMNNQEDVYFAIRFRYPNDEANARRAQIAADRAAAQQRAVEVQLRNAAVNAGPRNWMYTYAGPRSLRPTEVFDNGTTTVISFGNSSRMPSVYLADENGNERLANTTISNNRIIVQGVAEQITLRRGGQVAGIFNENFGGPGHFSETGTVSHRVDREIIGGQ</sequence>
<evidence type="ECO:0000313" key="6">
    <source>
        <dbReference type="Proteomes" id="UP000777935"/>
    </source>
</evidence>
<reference evidence="5 6" key="1">
    <citation type="submission" date="2020-06" db="EMBL/GenBank/DDBJ databases">
        <title>Sulfitobacter algicola sp. nov., isolated from green algae.</title>
        <authorList>
            <person name="Wang C."/>
        </authorList>
    </citation>
    <scope>NUCLEOTIDE SEQUENCE [LARGE SCALE GENOMIC DNA]</scope>
    <source>
        <strain evidence="5 6">1151</strain>
    </source>
</reference>
<feature type="signal peptide" evidence="4">
    <location>
        <begin position="1"/>
        <end position="21"/>
    </location>
</feature>
<evidence type="ECO:0000256" key="3">
    <source>
        <dbReference type="ARBA" id="ARBA00023026"/>
    </source>
</evidence>